<evidence type="ECO:0000256" key="3">
    <source>
        <dbReference type="ARBA" id="ARBA00022552"/>
    </source>
</evidence>
<keyword evidence="4 5" id="KW-0143">Chaperone</keyword>
<dbReference type="GO" id="GO:0042274">
    <property type="term" value="P:ribosomal small subunit biogenesis"/>
    <property type="evidence" value="ECO:0007669"/>
    <property type="project" value="UniProtKB-UniRule"/>
</dbReference>
<comment type="caution">
    <text evidence="8">The sequence shown here is derived from an EMBL/GenBank/DDBJ whole genome shotgun (WGS) entry which is preliminary data.</text>
</comment>
<dbReference type="InterPro" id="IPR056792">
    <property type="entry name" value="PRC_RimM"/>
</dbReference>
<dbReference type="InterPro" id="IPR011033">
    <property type="entry name" value="PRC_barrel-like_sf"/>
</dbReference>
<sequence>MAAVADTWVRVGRIGKPFGLKGEIVVHYYADAPDRFAAGARVFVLTPAGRVEATVADSRAMVGKFVARFVGRESVEAVKPWAGCHVEVPAAALPPPQEGSYYEYQLLGLRVYGADGECVGRIREVMATGGNDVFVVHGDGREFLIPVIDDAIALIDLEAGRVVLKDLEGLIAP</sequence>
<name>A0A937XDR7_UNCEI</name>
<comment type="function">
    <text evidence="5">An accessory protein needed during the final step in the assembly of 30S ribosomal subunit, possibly for assembly of the head region. Essential for efficient processing of 16S rRNA. May be needed both before and after RbfA during the maturation of 16S rRNA. It has affinity for free ribosomal 30S subunits but not for 70S ribosomes.</text>
</comment>
<evidence type="ECO:0000313" key="9">
    <source>
        <dbReference type="Proteomes" id="UP000748308"/>
    </source>
</evidence>
<dbReference type="Gene3D" id="2.40.30.60">
    <property type="entry name" value="RimM"/>
    <property type="match status" value="1"/>
</dbReference>
<dbReference type="InterPro" id="IPR002676">
    <property type="entry name" value="RimM_N"/>
</dbReference>
<evidence type="ECO:0000256" key="5">
    <source>
        <dbReference type="HAMAP-Rule" id="MF_00014"/>
    </source>
</evidence>
<dbReference type="InterPro" id="IPR009000">
    <property type="entry name" value="Transl_B-barrel_sf"/>
</dbReference>
<dbReference type="Pfam" id="PF24986">
    <property type="entry name" value="PRC_RimM"/>
    <property type="match status" value="1"/>
</dbReference>
<dbReference type="EMBL" id="VGIY01000406">
    <property type="protein sequence ID" value="MBM3318581.1"/>
    <property type="molecule type" value="Genomic_DNA"/>
</dbReference>
<dbReference type="GO" id="GO:0005737">
    <property type="term" value="C:cytoplasm"/>
    <property type="evidence" value="ECO:0007669"/>
    <property type="project" value="UniProtKB-SubCell"/>
</dbReference>
<evidence type="ECO:0000256" key="1">
    <source>
        <dbReference type="ARBA" id="ARBA00022490"/>
    </source>
</evidence>
<comment type="subcellular location">
    <subcellularLocation>
        <location evidence="5">Cytoplasm</location>
    </subcellularLocation>
</comment>
<comment type="similarity">
    <text evidence="5">Belongs to the RimM family.</text>
</comment>
<dbReference type="GO" id="GO:0005840">
    <property type="term" value="C:ribosome"/>
    <property type="evidence" value="ECO:0007669"/>
    <property type="project" value="InterPro"/>
</dbReference>
<dbReference type="Gene3D" id="2.30.30.240">
    <property type="entry name" value="PRC-barrel domain"/>
    <property type="match status" value="1"/>
</dbReference>
<evidence type="ECO:0000259" key="6">
    <source>
        <dbReference type="Pfam" id="PF01782"/>
    </source>
</evidence>
<dbReference type="Pfam" id="PF01782">
    <property type="entry name" value="RimM"/>
    <property type="match status" value="1"/>
</dbReference>
<dbReference type="SUPFAM" id="SSF50447">
    <property type="entry name" value="Translation proteins"/>
    <property type="match status" value="1"/>
</dbReference>
<proteinExistence type="inferred from homology"/>
<dbReference type="SUPFAM" id="SSF50346">
    <property type="entry name" value="PRC-barrel domain"/>
    <property type="match status" value="1"/>
</dbReference>
<dbReference type="NCBIfam" id="TIGR02273">
    <property type="entry name" value="16S_RimM"/>
    <property type="match status" value="1"/>
</dbReference>
<protein>
    <recommendedName>
        <fullName evidence="5">Ribosome maturation factor RimM</fullName>
    </recommendedName>
</protein>
<evidence type="ECO:0000313" key="8">
    <source>
        <dbReference type="EMBL" id="MBM3318581.1"/>
    </source>
</evidence>
<dbReference type="Proteomes" id="UP000748308">
    <property type="component" value="Unassembled WGS sequence"/>
</dbReference>
<keyword evidence="3 5" id="KW-0698">rRNA processing</keyword>
<evidence type="ECO:0000259" key="7">
    <source>
        <dbReference type="Pfam" id="PF24986"/>
    </source>
</evidence>
<keyword evidence="2 5" id="KW-0690">Ribosome biogenesis</keyword>
<evidence type="ECO:0000256" key="4">
    <source>
        <dbReference type="ARBA" id="ARBA00023186"/>
    </source>
</evidence>
<keyword evidence="1 5" id="KW-0963">Cytoplasm</keyword>
<comment type="domain">
    <text evidence="5">The PRC barrel domain binds ribosomal protein uS19.</text>
</comment>
<feature type="domain" description="Ribosome maturation factor RimM PRC barrel" evidence="7">
    <location>
        <begin position="105"/>
        <end position="170"/>
    </location>
</feature>
<dbReference type="GO" id="GO:0043022">
    <property type="term" value="F:ribosome binding"/>
    <property type="evidence" value="ECO:0007669"/>
    <property type="project" value="InterPro"/>
</dbReference>
<accession>A0A937XDR7</accession>
<dbReference type="GO" id="GO:0006364">
    <property type="term" value="P:rRNA processing"/>
    <property type="evidence" value="ECO:0007669"/>
    <property type="project" value="UniProtKB-UniRule"/>
</dbReference>
<feature type="domain" description="RimM N-terminal" evidence="6">
    <location>
        <begin position="11"/>
        <end position="91"/>
    </location>
</feature>
<dbReference type="HAMAP" id="MF_00014">
    <property type="entry name" value="Ribosome_mat_RimM"/>
    <property type="match status" value="1"/>
</dbReference>
<gene>
    <name evidence="5 8" type="primary">rimM</name>
    <name evidence="8" type="ORF">FJY75_12085</name>
</gene>
<comment type="subunit">
    <text evidence="5">Binds ribosomal protein uS19.</text>
</comment>
<evidence type="ECO:0000256" key="2">
    <source>
        <dbReference type="ARBA" id="ARBA00022517"/>
    </source>
</evidence>
<reference evidence="8" key="1">
    <citation type="submission" date="2019-03" db="EMBL/GenBank/DDBJ databases">
        <title>Lake Tanganyika Metagenome-Assembled Genomes (MAGs).</title>
        <authorList>
            <person name="Tran P."/>
        </authorList>
    </citation>
    <scope>NUCLEOTIDE SEQUENCE</scope>
    <source>
        <strain evidence="8">M_DeepCast_400m_m2_100</strain>
    </source>
</reference>
<dbReference type="PANTHER" id="PTHR33692">
    <property type="entry name" value="RIBOSOME MATURATION FACTOR RIMM"/>
    <property type="match status" value="1"/>
</dbReference>
<dbReference type="PANTHER" id="PTHR33692:SF1">
    <property type="entry name" value="RIBOSOME MATURATION FACTOR RIMM"/>
    <property type="match status" value="1"/>
</dbReference>
<organism evidence="8 9">
    <name type="scientific">Eiseniibacteriota bacterium</name>
    <dbReference type="NCBI Taxonomy" id="2212470"/>
    <lineage>
        <taxon>Bacteria</taxon>
        <taxon>Candidatus Eiseniibacteriota</taxon>
    </lineage>
</organism>
<dbReference type="InterPro" id="IPR036976">
    <property type="entry name" value="RimM_N_sf"/>
</dbReference>
<dbReference type="InterPro" id="IPR011961">
    <property type="entry name" value="RimM"/>
</dbReference>
<dbReference type="AlphaFoldDB" id="A0A937XDR7"/>